<dbReference type="GO" id="GO:0000122">
    <property type="term" value="P:negative regulation of transcription by RNA polymerase II"/>
    <property type="evidence" value="ECO:0007669"/>
    <property type="project" value="TreeGrafter"/>
</dbReference>
<dbReference type="Gene3D" id="1.10.30.10">
    <property type="entry name" value="High mobility group box domain"/>
    <property type="match status" value="1"/>
</dbReference>
<feature type="domain" description="HMG box" evidence="4">
    <location>
        <begin position="1"/>
        <end position="69"/>
    </location>
</feature>
<sequence length="72" mass="8622">RPENAFILFRAERCKTLGLDNGGKKLRQVELNKIISQEWRVLSDRERASWEARAKDKKKEHQTLYPNYKYCP</sequence>
<dbReference type="GO" id="GO:0001228">
    <property type="term" value="F:DNA-binding transcription activator activity, RNA polymerase II-specific"/>
    <property type="evidence" value="ECO:0007669"/>
    <property type="project" value="TreeGrafter"/>
</dbReference>
<dbReference type="GO" id="GO:0030154">
    <property type="term" value="P:cell differentiation"/>
    <property type="evidence" value="ECO:0007669"/>
    <property type="project" value="TreeGrafter"/>
</dbReference>
<dbReference type="EMBL" id="JARJCW010000113">
    <property type="protein sequence ID" value="KAJ7192963.1"/>
    <property type="molecule type" value="Genomic_DNA"/>
</dbReference>
<keyword evidence="2" id="KW-0804">Transcription</keyword>
<keyword evidence="6" id="KW-1185">Reference proteome</keyword>
<evidence type="ECO:0000313" key="5">
    <source>
        <dbReference type="EMBL" id="KAJ7192963.1"/>
    </source>
</evidence>
<dbReference type="GO" id="GO:0005634">
    <property type="term" value="C:nucleus"/>
    <property type="evidence" value="ECO:0007669"/>
    <property type="project" value="UniProtKB-UniRule"/>
</dbReference>
<gene>
    <name evidence="5" type="ORF">GGX14DRAFT_307484</name>
</gene>
<protein>
    <submittedName>
        <fullName evidence="5">High mobility group box domain-containing protein</fullName>
    </submittedName>
</protein>
<feature type="non-terminal residue" evidence="5">
    <location>
        <position position="72"/>
    </location>
</feature>
<evidence type="ECO:0000256" key="2">
    <source>
        <dbReference type="ARBA" id="ARBA00023163"/>
    </source>
</evidence>
<dbReference type="Pfam" id="PF00505">
    <property type="entry name" value="HMG_box"/>
    <property type="match status" value="1"/>
</dbReference>
<dbReference type="PROSITE" id="PS50118">
    <property type="entry name" value="HMG_BOX_2"/>
    <property type="match status" value="1"/>
</dbReference>
<feature type="DNA-binding region" description="HMG box" evidence="3">
    <location>
        <begin position="1"/>
        <end position="69"/>
    </location>
</feature>
<proteinExistence type="predicted"/>
<organism evidence="5 6">
    <name type="scientific">Mycena pura</name>
    <dbReference type="NCBI Taxonomy" id="153505"/>
    <lineage>
        <taxon>Eukaryota</taxon>
        <taxon>Fungi</taxon>
        <taxon>Dikarya</taxon>
        <taxon>Basidiomycota</taxon>
        <taxon>Agaricomycotina</taxon>
        <taxon>Agaricomycetes</taxon>
        <taxon>Agaricomycetidae</taxon>
        <taxon>Agaricales</taxon>
        <taxon>Marasmiineae</taxon>
        <taxon>Mycenaceae</taxon>
        <taxon>Mycena</taxon>
    </lineage>
</organism>
<comment type="caution">
    <text evidence="5">The sequence shown here is derived from an EMBL/GenBank/DDBJ whole genome shotgun (WGS) entry which is preliminary data.</text>
</comment>
<keyword evidence="1 3" id="KW-0238">DNA-binding</keyword>
<evidence type="ECO:0000259" key="4">
    <source>
        <dbReference type="PROSITE" id="PS50118"/>
    </source>
</evidence>
<dbReference type="InterPro" id="IPR009071">
    <property type="entry name" value="HMG_box_dom"/>
</dbReference>
<dbReference type="Proteomes" id="UP001219525">
    <property type="component" value="Unassembled WGS sequence"/>
</dbReference>
<dbReference type="SUPFAM" id="SSF47095">
    <property type="entry name" value="HMG-box"/>
    <property type="match status" value="1"/>
</dbReference>
<name>A0AAD6UUJ2_9AGAR</name>
<reference evidence="5" key="1">
    <citation type="submission" date="2023-03" db="EMBL/GenBank/DDBJ databases">
        <title>Massive genome expansion in bonnet fungi (Mycena s.s.) driven by repeated elements and novel gene families across ecological guilds.</title>
        <authorList>
            <consortium name="Lawrence Berkeley National Laboratory"/>
            <person name="Harder C.B."/>
            <person name="Miyauchi S."/>
            <person name="Viragh M."/>
            <person name="Kuo A."/>
            <person name="Thoen E."/>
            <person name="Andreopoulos B."/>
            <person name="Lu D."/>
            <person name="Skrede I."/>
            <person name="Drula E."/>
            <person name="Henrissat B."/>
            <person name="Morin E."/>
            <person name="Kohler A."/>
            <person name="Barry K."/>
            <person name="LaButti K."/>
            <person name="Morin E."/>
            <person name="Salamov A."/>
            <person name="Lipzen A."/>
            <person name="Mereny Z."/>
            <person name="Hegedus B."/>
            <person name="Baldrian P."/>
            <person name="Stursova M."/>
            <person name="Weitz H."/>
            <person name="Taylor A."/>
            <person name="Grigoriev I.V."/>
            <person name="Nagy L.G."/>
            <person name="Martin F."/>
            <person name="Kauserud H."/>
        </authorList>
    </citation>
    <scope>NUCLEOTIDE SEQUENCE</scope>
    <source>
        <strain evidence="5">9144</strain>
    </source>
</reference>
<accession>A0AAD6UUJ2</accession>
<keyword evidence="3" id="KW-0539">Nucleus</keyword>
<dbReference type="PANTHER" id="PTHR10270:SF161">
    <property type="entry name" value="SEX-DETERMINING REGION Y PROTEIN"/>
    <property type="match status" value="1"/>
</dbReference>
<feature type="non-terminal residue" evidence="5">
    <location>
        <position position="1"/>
    </location>
</feature>
<dbReference type="InterPro" id="IPR050140">
    <property type="entry name" value="SRY-related_HMG-box_TF-like"/>
</dbReference>
<dbReference type="PANTHER" id="PTHR10270">
    <property type="entry name" value="SOX TRANSCRIPTION FACTOR"/>
    <property type="match status" value="1"/>
</dbReference>
<dbReference type="CDD" id="cd01389">
    <property type="entry name" value="HMG-box_ROX1-like"/>
    <property type="match status" value="1"/>
</dbReference>
<evidence type="ECO:0000313" key="6">
    <source>
        <dbReference type="Proteomes" id="UP001219525"/>
    </source>
</evidence>
<dbReference type="SMART" id="SM00398">
    <property type="entry name" value="HMG"/>
    <property type="match status" value="1"/>
</dbReference>
<dbReference type="GO" id="GO:0000978">
    <property type="term" value="F:RNA polymerase II cis-regulatory region sequence-specific DNA binding"/>
    <property type="evidence" value="ECO:0007669"/>
    <property type="project" value="TreeGrafter"/>
</dbReference>
<evidence type="ECO:0000256" key="1">
    <source>
        <dbReference type="ARBA" id="ARBA00023125"/>
    </source>
</evidence>
<dbReference type="InterPro" id="IPR036910">
    <property type="entry name" value="HMG_box_dom_sf"/>
</dbReference>
<evidence type="ECO:0000256" key="3">
    <source>
        <dbReference type="PROSITE-ProRule" id="PRU00267"/>
    </source>
</evidence>
<dbReference type="AlphaFoldDB" id="A0AAD6UUJ2"/>